<dbReference type="Proteomes" id="UP000184517">
    <property type="component" value="Unassembled WGS sequence"/>
</dbReference>
<evidence type="ECO:0000256" key="7">
    <source>
        <dbReference type="ARBA" id="ARBA00022756"/>
    </source>
</evidence>
<dbReference type="GO" id="GO:0010340">
    <property type="term" value="F:carboxyl-O-methyltransferase activity"/>
    <property type="evidence" value="ECO:0007669"/>
    <property type="project" value="UniProtKB-UniRule"/>
</dbReference>
<evidence type="ECO:0000313" key="10">
    <source>
        <dbReference type="EMBL" id="SHG39413.1"/>
    </source>
</evidence>
<evidence type="ECO:0000256" key="4">
    <source>
        <dbReference type="ARBA" id="ARBA00022603"/>
    </source>
</evidence>
<dbReference type="STRING" id="1122206.SAMN02745753_03823"/>
<keyword evidence="4 8" id="KW-0489">Methyltransferase</keyword>
<dbReference type="PANTHER" id="PTHR43861:SF1">
    <property type="entry name" value="TRANS-ACONITATE 2-METHYLTRANSFERASE"/>
    <property type="match status" value="1"/>
</dbReference>
<dbReference type="GO" id="GO:0032259">
    <property type="term" value="P:methylation"/>
    <property type="evidence" value="ECO:0007669"/>
    <property type="project" value="UniProtKB-KW"/>
</dbReference>
<dbReference type="EMBL" id="FQVF01000021">
    <property type="protein sequence ID" value="SHG39413.1"/>
    <property type="molecule type" value="Genomic_DNA"/>
</dbReference>
<organism evidence="10 11">
    <name type="scientific">Marinomonas polaris DSM 16579</name>
    <dbReference type="NCBI Taxonomy" id="1122206"/>
    <lineage>
        <taxon>Bacteria</taxon>
        <taxon>Pseudomonadati</taxon>
        <taxon>Pseudomonadota</taxon>
        <taxon>Gammaproteobacteria</taxon>
        <taxon>Oceanospirillales</taxon>
        <taxon>Oceanospirillaceae</taxon>
        <taxon>Marinomonas</taxon>
    </lineage>
</organism>
<dbReference type="AlphaFoldDB" id="A0A1M5JHA2"/>
<dbReference type="Gene3D" id="3.40.50.150">
    <property type="entry name" value="Vaccinia Virus protein VP39"/>
    <property type="match status" value="1"/>
</dbReference>
<dbReference type="GO" id="GO:0009102">
    <property type="term" value="P:biotin biosynthetic process"/>
    <property type="evidence" value="ECO:0007669"/>
    <property type="project" value="UniProtKB-UniRule"/>
</dbReference>
<evidence type="ECO:0000259" key="9">
    <source>
        <dbReference type="Pfam" id="PF08241"/>
    </source>
</evidence>
<accession>A0A1M5JHA2</accession>
<evidence type="ECO:0000313" key="11">
    <source>
        <dbReference type="Proteomes" id="UP000184517"/>
    </source>
</evidence>
<evidence type="ECO:0000256" key="2">
    <source>
        <dbReference type="ARBA" id="ARBA00004746"/>
    </source>
</evidence>
<dbReference type="EC" id="2.1.1.197" evidence="3 8"/>
<dbReference type="CDD" id="cd02440">
    <property type="entry name" value="AdoMet_MTases"/>
    <property type="match status" value="1"/>
</dbReference>
<dbReference type="InterPro" id="IPR013216">
    <property type="entry name" value="Methyltransf_11"/>
</dbReference>
<dbReference type="SUPFAM" id="SSF53335">
    <property type="entry name" value="S-adenosyl-L-methionine-dependent methyltransferases"/>
    <property type="match status" value="1"/>
</dbReference>
<name>A0A1M5JHA2_9GAMM</name>
<proteinExistence type="inferred from homology"/>
<dbReference type="NCBIfam" id="TIGR02072">
    <property type="entry name" value="BioC"/>
    <property type="match status" value="1"/>
</dbReference>
<evidence type="ECO:0000256" key="3">
    <source>
        <dbReference type="ARBA" id="ARBA00012327"/>
    </source>
</evidence>
<dbReference type="InterPro" id="IPR011814">
    <property type="entry name" value="BioC"/>
</dbReference>
<dbReference type="GO" id="GO:0102130">
    <property type="term" value="F:malonyl-CoA methyltransferase activity"/>
    <property type="evidence" value="ECO:0007669"/>
    <property type="project" value="UniProtKB-EC"/>
</dbReference>
<dbReference type="InterPro" id="IPR029063">
    <property type="entry name" value="SAM-dependent_MTases_sf"/>
</dbReference>
<sequence length="272" mass="30440">MLITPDISALSYKRQLAKRFDRASQSYDSYADFQKIVLERLLAMLPLNQADVVLDLGTGTGQALGILSEQLNPKCSIALDLSPQMLAVANERFSSLHNTHYVCADAERLPIQDRSCDLVFSSLAIQWCLSPLDLFKELYRVIRPGGYVIFSTLSQGSMPEISKAWFGLDNKEHVHQYMASDALLDCIRASELNLLSSQLSDISMWFDSPESAIYSLKKVGASLIASDGDQSVSPSKWKAFLLEYEKQRNEFGIPLSYQVSFVVAQRPINIQE</sequence>
<dbReference type="PANTHER" id="PTHR43861">
    <property type="entry name" value="TRANS-ACONITATE 2-METHYLTRANSFERASE-RELATED"/>
    <property type="match status" value="1"/>
</dbReference>
<gene>
    <name evidence="8" type="primary">bioC</name>
    <name evidence="10" type="ORF">SAMN02745753_03823</name>
</gene>
<dbReference type="RefSeq" id="WP_072841244.1">
    <property type="nucleotide sequence ID" value="NZ_FQVF01000021.1"/>
</dbReference>
<comment type="pathway">
    <text evidence="2 8">Cofactor biosynthesis; biotin biosynthesis.</text>
</comment>
<dbReference type="UniPathway" id="UPA00078"/>
<feature type="domain" description="Methyltransferase type 11" evidence="9">
    <location>
        <begin position="54"/>
        <end position="150"/>
    </location>
</feature>
<dbReference type="GO" id="GO:0008757">
    <property type="term" value="F:S-adenosylmethionine-dependent methyltransferase activity"/>
    <property type="evidence" value="ECO:0007669"/>
    <property type="project" value="InterPro"/>
</dbReference>
<comment type="similarity">
    <text evidence="8">Belongs to the methyltransferase superfamily.</text>
</comment>
<keyword evidence="5 8" id="KW-0808">Transferase</keyword>
<dbReference type="OrthoDB" id="9760689at2"/>
<evidence type="ECO:0000256" key="1">
    <source>
        <dbReference type="ARBA" id="ARBA00000852"/>
    </source>
</evidence>
<reference evidence="11" key="1">
    <citation type="submission" date="2016-11" db="EMBL/GenBank/DDBJ databases">
        <authorList>
            <person name="Varghese N."/>
            <person name="Submissions S."/>
        </authorList>
    </citation>
    <scope>NUCLEOTIDE SEQUENCE [LARGE SCALE GENOMIC DNA]</scope>
    <source>
        <strain evidence="11">DSM 16579</strain>
    </source>
</reference>
<comment type="catalytic activity">
    <reaction evidence="1 8">
        <text>malonyl-[ACP] + S-adenosyl-L-methionine = malonyl-[ACP] methyl ester + S-adenosyl-L-homocysteine</text>
        <dbReference type="Rhea" id="RHEA:17105"/>
        <dbReference type="Rhea" id="RHEA-COMP:9623"/>
        <dbReference type="Rhea" id="RHEA-COMP:9954"/>
        <dbReference type="ChEBI" id="CHEBI:57856"/>
        <dbReference type="ChEBI" id="CHEBI:59789"/>
        <dbReference type="ChEBI" id="CHEBI:78449"/>
        <dbReference type="ChEBI" id="CHEBI:78845"/>
        <dbReference type="EC" id="2.1.1.197"/>
    </reaction>
</comment>
<comment type="function">
    <text evidence="8">Converts the free carboxyl group of a malonyl-thioester to its methyl ester by transfer of a methyl group from S-adenosyl-L-methionine (SAM). It allows to synthesize pimeloyl-ACP via the fatty acid synthetic pathway.</text>
</comment>
<keyword evidence="11" id="KW-1185">Reference proteome</keyword>
<keyword evidence="6 8" id="KW-0949">S-adenosyl-L-methionine</keyword>
<protein>
    <recommendedName>
        <fullName evidence="3 8">Malonyl-[acyl-carrier protein] O-methyltransferase</fullName>
        <shortName evidence="8">Malonyl-ACP O-methyltransferase</shortName>
        <ecNumber evidence="3 8">2.1.1.197</ecNumber>
    </recommendedName>
    <alternativeName>
        <fullName evidence="8">Biotin synthesis protein BioC</fullName>
    </alternativeName>
</protein>
<dbReference type="Pfam" id="PF08241">
    <property type="entry name" value="Methyltransf_11"/>
    <property type="match status" value="1"/>
</dbReference>
<evidence type="ECO:0000256" key="8">
    <source>
        <dbReference type="HAMAP-Rule" id="MF_00835"/>
    </source>
</evidence>
<evidence type="ECO:0000256" key="6">
    <source>
        <dbReference type="ARBA" id="ARBA00022691"/>
    </source>
</evidence>
<evidence type="ECO:0000256" key="5">
    <source>
        <dbReference type="ARBA" id="ARBA00022679"/>
    </source>
</evidence>
<dbReference type="HAMAP" id="MF_00835">
    <property type="entry name" value="BioC"/>
    <property type="match status" value="1"/>
</dbReference>
<keyword evidence="7 8" id="KW-0093">Biotin biosynthesis</keyword>